<dbReference type="EMBL" id="CAJJDO010000111">
    <property type="protein sequence ID" value="CAD8196173.1"/>
    <property type="molecule type" value="Genomic_DNA"/>
</dbReference>
<organism evidence="1 2">
    <name type="scientific">Paramecium pentaurelia</name>
    <dbReference type="NCBI Taxonomy" id="43138"/>
    <lineage>
        <taxon>Eukaryota</taxon>
        <taxon>Sar</taxon>
        <taxon>Alveolata</taxon>
        <taxon>Ciliophora</taxon>
        <taxon>Intramacronucleata</taxon>
        <taxon>Oligohymenophorea</taxon>
        <taxon>Peniculida</taxon>
        <taxon>Parameciidae</taxon>
        <taxon>Paramecium</taxon>
    </lineage>
</organism>
<comment type="caution">
    <text evidence="1">The sequence shown here is derived from an EMBL/GenBank/DDBJ whole genome shotgun (WGS) entry which is preliminary data.</text>
</comment>
<name>A0A8S1X1Z7_9CILI</name>
<accession>A0A8S1X1Z7</accession>
<sequence>MQLEQNAKMLMNVKSCLKYQTLILNVELELKNLQLRLKEDLLRERNNCQDQDDKIHYVSNKKITNNQICFYLEGKYLEKIFENAPKALIICKEFRDFLSPSKTKYNFESFQRLLCQTYKYRQIVREMLLEMIDFEQENNGLKCKLEFLEQIQNKSTLFRMLRYLYKK</sequence>
<dbReference type="Proteomes" id="UP000689195">
    <property type="component" value="Unassembled WGS sequence"/>
</dbReference>
<reference evidence="1" key="1">
    <citation type="submission" date="2021-01" db="EMBL/GenBank/DDBJ databases">
        <authorList>
            <consortium name="Genoscope - CEA"/>
            <person name="William W."/>
        </authorList>
    </citation>
    <scope>NUCLEOTIDE SEQUENCE</scope>
</reference>
<protein>
    <submittedName>
        <fullName evidence="1">Uncharacterized protein</fullName>
    </submittedName>
</protein>
<evidence type="ECO:0000313" key="1">
    <source>
        <dbReference type="EMBL" id="CAD8196173.1"/>
    </source>
</evidence>
<dbReference type="AlphaFoldDB" id="A0A8S1X1Z7"/>
<evidence type="ECO:0000313" key="2">
    <source>
        <dbReference type="Proteomes" id="UP000689195"/>
    </source>
</evidence>
<proteinExistence type="predicted"/>
<gene>
    <name evidence="1" type="ORF">PPENT_87.1.T1110169</name>
</gene>
<keyword evidence="2" id="KW-1185">Reference proteome</keyword>